<dbReference type="GO" id="GO:0008270">
    <property type="term" value="F:zinc ion binding"/>
    <property type="evidence" value="ECO:0007669"/>
    <property type="project" value="InterPro"/>
</dbReference>
<organism evidence="2 3">
    <name type="scientific">Flavonifractor plautii ATCC 29863</name>
    <dbReference type="NCBI Taxonomy" id="411475"/>
    <lineage>
        <taxon>Bacteria</taxon>
        <taxon>Bacillati</taxon>
        <taxon>Bacillota</taxon>
        <taxon>Clostridia</taxon>
        <taxon>Eubacteriales</taxon>
        <taxon>Oscillospiraceae</taxon>
        <taxon>Flavonifractor</taxon>
    </lineage>
</organism>
<protein>
    <recommendedName>
        <fullName evidence="1">HNH domain-containing protein</fullName>
    </recommendedName>
</protein>
<evidence type="ECO:0000313" key="2">
    <source>
        <dbReference type="EMBL" id="EHM46160.1"/>
    </source>
</evidence>
<dbReference type="InterPro" id="IPR002711">
    <property type="entry name" value="HNH"/>
</dbReference>
<reference evidence="2 3" key="1">
    <citation type="submission" date="2011-08" db="EMBL/GenBank/DDBJ databases">
        <authorList>
            <person name="Weinstock G."/>
            <person name="Sodergren E."/>
            <person name="Clifton S."/>
            <person name="Fulton L."/>
            <person name="Fulton B."/>
            <person name="Courtney L."/>
            <person name="Fronick C."/>
            <person name="Harrison M."/>
            <person name="Strong C."/>
            <person name="Farmer C."/>
            <person name="Delahaunty K."/>
            <person name="Markovic C."/>
            <person name="Hall O."/>
            <person name="Minx P."/>
            <person name="Tomlinson C."/>
            <person name="Mitreva M."/>
            <person name="Hou S."/>
            <person name="Chen J."/>
            <person name="Wollam A."/>
            <person name="Pepin K.H."/>
            <person name="Johnson M."/>
            <person name="Bhonagiri V."/>
            <person name="Zhang X."/>
            <person name="Suruliraj S."/>
            <person name="Warren W."/>
            <person name="Chinwalla A."/>
            <person name="Mardis E.R."/>
            <person name="Wilson R.K."/>
        </authorList>
    </citation>
    <scope>NUCLEOTIDE SEQUENCE [LARGE SCALE GENOMIC DNA]</scope>
    <source>
        <strain evidence="2 3">ATCC 29863</strain>
    </source>
</reference>
<dbReference type="Pfam" id="PF01844">
    <property type="entry name" value="HNH"/>
    <property type="match status" value="1"/>
</dbReference>
<gene>
    <name evidence="2" type="ORF">HMPREF0372_02441</name>
</gene>
<evidence type="ECO:0000313" key="3">
    <source>
        <dbReference type="Proteomes" id="UP000004459"/>
    </source>
</evidence>
<name>G9YSB5_FLAPL</name>
<comment type="caution">
    <text evidence="2">The sequence shown here is derived from an EMBL/GenBank/DDBJ whole genome shotgun (WGS) entry which is preliminary data.</text>
</comment>
<dbReference type="RefSeq" id="WP_007492041.1">
    <property type="nucleotide sequence ID" value="NZ_JH417791.1"/>
</dbReference>
<dbReference type="EMBL" id="AGCK01000208">
    <property type="protein sequence ID" value="EHM46160.1"/>
    <property type="molecule type" value="Genomic_DNA"/>
</dbReference>
<dbReference type="HOGENOM" id="CLU_108879_9_1_9"/>
<proteinExistence type="predicted"/>
<accession>G9YSB5</accession>
<evidence type="ECO:0000259" key="1">
    <source>
        <dbReference type="Pfam" id="PF01844"/>
    </source>
</evidence>
<dbReference type="PATRIC" id="fig|411475.3.peg.2109"/>
<dbReference type="GeneID" id="63973303"/>
<dbReference type="GO" id="GO:0004519">
    <property type="term" value="F:endonuclease activity"/>
    <property type="evidence" value="ECO:0007669"/>
    <property type="project" value="InterPro"/>
</dbReference>
<feature type="domain" description="HNH" evidence="1">
    <location>
        <begin position="43"/>
        <end position="97"/>
    </location>
</feature>
<dbReference type="GO" id="GO:0003676">
    <property type="term" value="F:nucleic acid binding"/>
    <property type="evidence" value="ECO:0007669"/>
    <property type="project" value="InterPro"/>
</dbReference>
<sequence length="116" mass="14141">MISGRRLAQLRELIAEGREAEFYSWGEWKALRPDVLRLDNRECQRCKQRGRYRRARIVHHVKHLRKRPDLALSIWDTDTGERQLISVCKQCHEELHPESQRQYRRFYAPVTVERWD</sequence>
<dbReference type="AlphaFoldDB" id="G9YSB5"/>
<dbReference type="Proteomes" id="UP000004459">
    <property type="component" value="Unassembled WGS sequence"/>
</dbReference>